<accession>A0A1Z5IXL0</accession>
<feature type="domain" description="MBG" evidence="4">
    <location>
        <begin position="1459"/>
        <end position="1549"/>
    </location>
</feature>
<feature type="region of interest" description="Disordered" evidence="2">
    <location>
        <begin position="2035"/>
        <end position="2060"/>
    </location>
</feature>
<dbReference type="InterPro" id="IPR041277">
    <property type="entry name" value="MBG_Lactobacillales"/>
</dbReference>
<feature type="domain" description="MBG" evidence="4">
    <location>
        <begin position="1662"/>
        <end position="1752"/>
    </location>
</feature>
<feature type="domain" description="MBG" evidence="4">
    <location>
        <begin position="2466"/>
        <end position="2559"/>
    </location>
</feature>
<feature type="domain" description="MucBP" evidence="3">
    <location>
        <begin position="108"/>
        <end position="181"/>
    </location>
</feature>
<keyword evidence="1" id="KW-0677">Repeat</keyword>
<comment type="caution">
    <text evidence="6">The sequence shown here is derived from an EMBL/GenBank/DDBJ whole genome shotgun (WGS) entry which is preliminary data.</text>
</comment>
<feature type="region of interest" description="Disordered" evidence="2">
    <location>
        <begin position="644"/>
        <end position="669"/>
    </location>
</feature>
<dbReference type="Pfam" id="PF18676">
    <property type="entry name" value="MBG_2"/>
    <property type="match status" value="2"/>
</dbReference>
<protein>
    <submittedName>
        <fullName evidence="6">Adhesion exoprotein</fullName>
    </submittedName>
</protein>
<feature type="domain" description="MBG" evidence="4">
    <location>
        <begin position="1056"/>
        <end position="1146"/>
    </location>
</feature>
<dbReference type="InterPro" id="IPR041286">
    <property type="entry name" value="MBG_2"/>
</dbReference>
<feature type="region of interest" description="Disordered" evidence="2">
    <location>
        <begin position="1029"/>
        <end position="1051"/>
    </location>
</feature>
<feature type="domain" description="MBG" evidence="4">
    <location>
        <begin position="675"/>
        <end position="765"/>
    </location>
</feature>
<feature type="compositionally biased region" description="Low complexity" evidence="2">
    <location>
        <begin position="2815"/>
        <end position="2843"/>
    </location>
</feature>
<feature type="region of interest" description="Disordered" evidence="2">
    <location>
        <begin position="2235"/>
        <end position="2263"/>
    </location>
</feature>
<feature type="compositionally biased region" description="Polar residues" evidence="2">
    <location>
        <begin position="1833"/>
        <end position="1851"/>
    </location>
</feature>
<dbReference type="Pfam" id="PF17883">
    <property type="entry name" value="MBG"/>
    <property type="match status" value="12"/>
</dbReference>
<feature type="domain" description="MBG" evidence="4">
    <location>
        <begin position="2265"/>
        <end position="2357"/>
    </location>
</feature>
<dbReference type="Gene3D" id="3.10.20.320">
    <property type="entry name" value="Putative peptidoglycan bound protein (lpxtg motif)"/>
    <property type="match status" value="1"/>
</dbReference>
<feature type="domain" description="MBG" evidence="5">
    <location>
        <begin position="1958"/>
        <end position="2032"/>
    </location>
</feature>
<feature type="region of interest" description="Disordered" evidence="2">
    <location>
        <begin position="2443"/>
        <end position="2467"/>
    </location>
</feature>
<evidence type="ECO:0000256" key="2">
    <source>
        <dbReference type="SAM" id="MobiDB-lite"/>
    </source>
</evidence>
<evidence type="ECO:0000313" key="7">
    <source>
        <dbReference type="Proteomes" id="UP000198414"/>
    </source>
</evidence>
<proteinExistence type="predicted"/>
<dbReference type="EMBL" id="BCMI01000017">
    <property type="protein sequence ID" value="GAX06409.1"/>
    <property type="molecule type" value="Genomic_DNA"/>
</dbReference>
<feature type="domain" description="MucBP" evidence="3">
    <location>
        <begin position="2642"/>
        <end position="2704"/>
    </location>
</feature>
<dbReference type="InterPro" id="IPR009459">
    <property type="entry name" value="MucBP_dom"/>
</dbReference>
<feature type="region of interest" description="Disordered" evidence="2">
    <location>
        <begin position="2748"/>
        <end position="2880"/>
    </location>
</feature>
<feature type="region of interest" description="Disordered" evidence="2">
    <location>
        <begin position="1630"/>
        <end position="1658"/>
    </location>
</feature>
<organism evidence="6 7">
    <name type="scientific">Secundilactobacillus pentosiphilus</name>
    <dbReference type="NCBI Taxonomy" id="1714682"/>
    <lineage>
        <taxon>Bacteria</taxon>
        <taxon>Bacillati</taxon>
        <taxon>Bacillota</taxon>
        <taxon>Bacilli</taxon>
        <taxon>Lactobacillales</taxon>
        <taxon>Lactobacillaceae</taxon>
        <taxon>Secundilactobacillus</taxon>
    </lineage>
</organism>
<gene>
    <name evidence="6" type="ORF">IWT25_01753</name>
</gene>
<reference evidence="6 7" key="1">
    <citation type="submission" date="2015-11" db="EMBL/GenBank/DDBJ databases">
        <title>Draft genome sequences of new species of the genus Lactobacillus isolated from orchardgrass silage.</title>
        <authorList>
            <person name="Tohno M."/>
            <person name="Tanizawa Y."/>
            <person name="Arita M."/>
        </authorList>
    </citation>
    <scope>NUCLEOTIDE SEQUENCE [LARGE SCALE GENOMIC DNA]</scope>
    <source>
        <strain evidence="6 7">IWT25</strain>
    </source>
</reference>
<dbReference type="RefSeq" id="WP_089121446.1">
    <property type="nucleotide sequence ID" value="NZ_BCMI01000017.1"/>
</dbReference>
<feature type="region of interest" description="Disordered" evidence="2">
    <location>
        <begin position="1226"/>
        <end position="1250"/>
    </location>
</feature>
<feature type="region of interest" description="Disordered" evidence="2">
    <location>
        <begin position="2911"/>
        <end position="2930"/>
    </location>
</feature>
<feature type="domain" description="MBG" evidence="5">
    <location>
        <begin position="1149"/>
        <end position="1223"/>
    </location>
</feature>
<evidence type="ECO:0000259" key="3">
    <source>
        <dbReference type="Pfam" id="PF06458"/>
    </source>
</evidence>
<evidence type="ECO:0000256" key="1">
    <source>
        <dbReference type="ARBA" id="ARBA00022737"/>
    </source>
</evidence>
<dbReference type="Gene3D" id="3.10.430.110">
    <property type="match status" value="12"/>
</dbReference>
<feature type="compositionally biased region" description="Low complexity" evidence="2">
    <location>
        <begin position="2450"/>
        <end position="2463"/>
    </location>
</feature>
<sequence>MKLTDGGKSVTLDNGDKYYFNTTDGTSTTNSNELMTADKVTDWSKVASLVSVLPQLASADMADVIVPVKDPTSKDDQGKVDTIPTAFRADSFTSVNGAIGDSFATTATIKNVDQDGHEINGFPAETGQFDATTGKPSGPTGAVGDVIPNQPQTIPGYTFVKTDGATKFGLDPKTSVVTNHYQVNIANLTTTNKPGGTQIAEVATGDPTANTTTGNGSADASGVTKIAFTNTDATLKVAGYAYTVSVNGGTPYATLADALAANPTYDTKADTGNAKTGVGTQKFVVTYKVADKAIQIGTATKVYDGDATTDPFSYTVTLPTGLKQPTWTLADFTAPTSQNVSTTPYSITLSAQGLTDLKTANPGLDFTSSMVTPGSLTITQAPVTITAPSDTKPYDGTPFTQAALEAKVGVTGKPTKGDALVYTLDSVAGDIAVNTDPGYVTNVSFDPAKNPNYKITAVKGKLTITPVGTLTAQIGAHSKVYDGTTTDTDNAGVYDVTLTGATGLAPITWVAGDFTIQNVQPDVGTYQVVLSKTGQDKLTAAAKNYTFDLTKDVKAGSFEITPAPITITGPTDTKTFDGTPFDAATLKSQTAVDGVSGSMKAPVFSLNDVSADFNVGSYDSIVTAKASDNSDYTVKTVNGKLTINPLGLEQTPPNEPGKPTNPDEPNNNPALDASVVVQGATKVYDGDETTDPTTYNVLKPTGDKYASFVVPTFEATDFTITDLTQNVGKYKVTLAQSGIDKLVAANKNFTIKPEDIQNGLFVITPAPLTITAPSDTKVYDGHPFDQAALDAKVAVTGKPAKGDAPVYTLGSVAGDIAVGNNYPTTVTADPTKNTNYTIKTVPGNLTITPAGKVAIIMVAQTKVYDNDSTTDPTTYDVTLPDGVTAPTWTADDFDLSGITSQDVGSYNVTLSDKGISDLQAKNPNYTITKADVTGTTFTITKAPIVVNGPTLTKVYDGQPYTGTDLKASVTGTPAKGTKPVVSLGDISADVNVSTTPYVVPVTADETNPANKNYSFTLNNGQLTITPLGLEQTPPNDPGKPINPNDPPKNPAMDASVVVQGATKVYDGDATTDPTTFNVLKPTGAKYATFVMPTFDADDFKIDDLTQNVNQYKVELTQAGIDKLVAANKNFTINPEDIQNGLFTITKAPVTITAPSGSKVFDGQPYTGDLTAKEDGVPAKGDKLQYTLTDVSGDTNIGTYDINVVTDNTKNTNYTITTVPGKLTITPLGLEQTPPNEPGKPTNPNEPNNNPALDASVVVQGARKVYDNDPSNTPKTFNVLKPTGAKYASFVVPTFDASDFKIDDLTQDVNQYKVELTQAGIDKLVAANKNFTIKPEDIQNGLYVIDPAPVMVKGQSGSKIYDGSAFTDAQLAGKGEVIGKPALGKDVQFTLTDISGMKNVGTYKTIPTVAATDNPDYLVTPIDGQLSITPLGLEQTPPNEPGKPTNPNEPNNNPALDASVVVQGARKVYDNDPSNTPKTFTVLAPTGDKYATFVMPTFDASDFKIDSLTQEAGQYKVELTQAGIDKLVTANKNFTIKPEDIQNGLYVIDPAPVMVKGQSGSKVYDGSAFTDAQLAGKGEVIGKPALGKDVQFTLTDISGMKNVGTYKTIPTVADGANPDYLVTPIDGQLSITPQGLEQTPPNEPGKPTNPNEPNNNPALDASVVVQGARKVYDNDPSNTPKTFMVLAPTGDKYATFVMPTFDASDFKIDSLTQEAGQYKVELTQAGIDKLTAANKNFTIKPEDIQNGLYVIDPAPVMVKGQSGSKVYDGSAFTDAQLAGKGEVIGKPALGKDVQFTLTDISGMKNVGTYKTIPTVADGANPDYLVTPIDGQLSITPQGLEQTPPNEPGQPTNPNDPPKNPALEASVVVQGATKVYDGDATTDPTTFNVLKPTGAKYATFVMPAFDASDFTITDLTQNVGQYKVELTQSGIDKLVAANKDFTIKPEDIQNGLFTITKAPVTITAPSGSKVFDGQPYTGDLTAKETGVPAKGDKLQYTLTDVSGDTNIGTYDINVVTDNTKNTNYTITTVPGKLTITPLGLEQTPPNDPGKPTNPNDPPKNPALAASVVVQGGRKVYDNDPSTTPATFKVLGPTGEKYASFVVPTFEASDFDTSNITQNAGTYKVTLSQSGIDKLVAANKNFTINPEDIQNGLYIIDKAPVMVKGQSGTKVYDGSAFTDSQLTSTGEVIGKPALGVDVNYKDAKIDNIKNVGTYLTKPSLEGVSNENYLVTPIDGQLSITPQGLTTPPDNTPKNPSNPKTPNDNQPLATSVVVEGATKVYDGDATTDPTTFKVAGPTQYTDFIVPTLTADDFDTSGITSQNVDNYVVKLSAAGLAKIQAANPNYKLDASDVQNGLFVITPAPLTITGPTVEKYYDGQPYPASQLSGKVAGQPTKGVAPVYSLGDISGDVNVGTYGIPVVADASANGNYKITPVDGQLTITPIHLAMTPPNDPNNPVNPNDPKNNPKQDASITVQGNTKVYDGDVSTDPAATSYKVLGPAKYPDFVIPTLTADDYDLSGITSQNVDSYKVTLSAAGIAKIQSANKNYVFDASDIQNGLFVITPAPVTITAPTLAKTYDGLPYAGTDDVAKVSGQPKLGVDLKYTLTDISKDIELGNYPITVTANDNPNYKVTVVPGQLSINDTAHKVVANYVDQNGTAVAEPQTFGDLKFGDAYTTKAQVVTGYYLTAEPANANGKVGHDDITVTYVYNKIGQYQITPPDGGNNTDITYPNDPQDPHKVVTPKTGIVPNVPGYTPVGPNGDPLKPFDPNNVTKGYLPPEVPNDPGTNTPIKYVPNTPTGTTPGGGTTNTPGGNPPTTPNTPETDTTTPGGNTPKTPTTPNGTTPSTPQGDTANPKKPGTEPNGPASGNNGGNGDNGYGSTTSYGEAAGTVNKGTGTNAAGTKGEVTKGVSNAQANNAAGNKSATTLPQTNENQSADGVLGLLGMIGTLGLAGALKKRRRDNDASSRKD</sequence>
<feature type="region of interest" description="Disordered" evidence="2">
    <location>
        <begin position="1833"/>
        <end position="1860"/>
    </location>
</feature>
<feature type="domain" description="MBG" evidence="4">
    <location>
        <begin position="853"/>
        <end position="941"/>
    </location>
</feature>
<feature type="compositionally biased region" description="Low complexity" evidence="2">
    <location>
        <begin position="1238"/>
        <end position="1250"/>
    </location>
</feature>
<feature type="domain" description="MBG" evidence="4">
    <location>
        <begin position="1865"/>
        <end position="1955"/>
    </location>
</feature>
<feature type="compositionally biased region" description="Low complexity" evidence="2">
    <location>
        <begin position="2242"/>
        <end position="2261"/>
    </location>
</feature>
<name>A0A1Z5IXL0_9LACO</name>
<feature type="domain" description="MBG" evidence="4">
    <location>
        <begin position="470"/>
        <end position="562"/>
    </location>
</feature>
<feature type="compositionally biased region" description="Low complexity" evidence="2">
    <location>
        <begin position="1644"/>
        <end position="1656"/>
    </location>
</feature>
<feature type="compositionally biased region" description="Low complexity" evidence="2">
    <location>
        <begin position="1441"/>
        <end position="1453"/>
    </location>
</feature>
<evidence type="ECO:0000259" key="4">
    <source>
        <dbReference type="Pfam" id="PF17883"/>
    </source>
</evidence>
<feature type="domain" description="MBG" evidence="4">
    <location>
        <begin position="1256"/>
        <end position="1346"/>
    </location>
</feature>
<dbReference type="OrthoDB" id="9812345at2"/>
<feature type="region of interest" description="Disordered" evidence="2">
    <location>
        <begin position="1428"/>
        <end position="1453"/>
    </location>
</feature>
<feature type="domain" description="MBG" evidence="4">
    <location>
        <begin position="2064"/>
        <end position="2155"/>
    </location>
</feature>
<feature type="domain" description="MBG" evidence="4">
    <location>
        <begin position="292"/>
        <end position="380"/>
    </location>
</feature>
<dbReference type="Pfam" id="PF06458">
    <property type="entry name" value="MucBP"/>
    <property type="match status" value="2"/>
</dbReference>
<evidence type="ECO:0000313" key="6">
    <source>
        <dbReference type="EMBL" id="GAX06409.1"/>
    </source>
</evidence>
<dbReference type="Proteomes" id="UP000198414">
    <property type="component" value="Unassembled WGS sequence"/>
</dbReference>
<evidence type="ECO:0000259" key="5">
    <source>
        <dbReference type="Pfam" id="PF18676"/>
    </source>
</evidence>